<dbReference type="Gene3D" id="3.40.50.10610">
    <property type="entry name" value="ABC-type transport auxiliary lipoprotein component"/>
    <property type="match status" value="1"/>
</dbReference>
<keyword evidence="1" id="KW-0732">Signal</keyword>
<feature type="chain" id="PRO_5046624370" evidence="1">
    <location>
        <begin position="23"/>
        <end position="220"/>
    </location>
</feature>
<dbReference type="EMBL" id="JAMXHT010000007">
    <property type="protein sequence ID" value="MCO5400338.1"/>
    <property type="molecule type" value="Genomic_DNA"/>
</dbReference>
<sequence>MNLFGFPFRSVLVDAVACLALAACSSPPARFHSLLAADRVAVAAPAAAPALIVDVLPVRVPPAVAGRRLVVQGNSGQVDVLEMDRWASPVADEIRAALSSALVLQTGAMDVHGLPYDGKRPVYRVAMEVQRFESWRDSHVSIDAVWTIRTAEDRQVLTCRSVVPEAVSAGIDDLVQGHRRALKTLASQMAEPLLAYAAAPSEAARSMPGCLDSAASMLAK</sequence>
<dbReference type="RefSeq" id="WP_252682963.1">
    <property type="nucleotide sequence ID" value="NZ_JAMXHT010000007.1"/>
</dbReference>
<dbReference type="InterPro" id="IPR005586">
    <property type="entry name" value="ABC_trans_aux"/>
</dbReference>
<evidence type="ECO:0000313" key="4">
    <source>
        <dbReference type="Proteomes" id="UP001162811"/>
    </source>
</evidence>
<comment type="caution">
    <text evidence="3">The sequence shown here is derived from an EMBL/GenBank/DDBJ whole genome shotgun (WGS) entry which is preliminary data.</text>
</comment>
<evidence type="ECO:0000259" key="2">
    <source>
        <dbReference type="Pfam" id="PF03886"/>
    </source>
</evidence>
<organism evidence="3 4">
    <name type="scientific">Ralstonia soli</name>
    <dbReference type="NCBI Taxonomy" id="2953896"/>
    <lineage>
        <taxon>Bacteria</taxon>
        <taxon>Pseudomonadati</taxon>
        <taxon>Pseudomonadota</taxon>
        <taxon>Betaproteobacteria</taxon>
        <taxon>Burkholderiales</taxon>
        <taxon>Burkholderiaceae</taxon>
        <taxon>Ralstonia</taxon>
    </lineage>
</organism>
<evidence type="ECO:0000313" key="3">
    <source>
        <dbReference type="EMBL" id="MCO5400338.1"/>
    </source>
</evidence>
<dbReference type="Pfam" id="PF03886">
    <property type="entry name" value="ABC_trans_aux"/>
    <property type="match status" value="1"/>
</dbReference>
<protein>
    <submittedName>
        <fullName evidence="3">PqiC family protein</fullName>
    </submittedName>
</protein>
<accession>A0ABT1APY5</accession>
<dbReference type="Proteomes" id="UP001162811">
    <property type="component" value="Unassembled WGS sequence"/>
</dbReference>
<gene>
    <name evidence="3" type="ORF">NG900_19235</name>
</gene>
<reference evidence="3" key="1">
    <citation type="submission" date="2022-06" db="EMBL/GenBank/DDBJ databases">
        <authorList>
            <person name="Lu C.-H."/>
        </authorList>
    </citation>
    <scope>NUCLEOTIDE SEQUENCE</scope>
    <source>
        <strain evidence="3">21MJYT02-11</strain>
    </source>
</reference>
<reference evidence="3" key="2">
    <citation type="journal article" date="2023" name="Front. Microbiol.">
        <title>Ralstonia chuxiongensis sp. nov., Ralstonia mojiangensis sp. nov., and Ralstonia soli sp. nov., isolated from tobacco fields, are three novel species in the family Burkholderiaceae.</title>
        <authorList>
            <person name="Lu C.H."/>
            <person name="Zhang Y.Y."/>
            <person name="Jiang N."/>
            <person name="Chen W."/>
            <person name="Shao X."/>
            <person name="Zhao Z.M."/>
            <person name="Lu W.L."/>
            <person name="Hu X."/>
            <person name="Xi Y.X."/>
            <person name="Zou S.Y."/>
            <person name="Wei Q.J."/>
            <person name="Lin Z.L."/>
            <person name="Gong L."/>
            <person name="Gai X.T."/>
            <person name="Zhang L.Q."/>
            <person name="Li J.Y."/>
            <person name="Jin Y."/>
            <person name="Xia Z.Y."/>
        </authorList>
    </citation>
    <scope>NUCLEOTIDE SEQUENCE</scope>
    <source>
        <strain evidence="3">21MJYT02-11</strain>
    </source>
</reference>
<dbReference type="SUPFAM" id="SSF159594">
    <property type="entry name" value="XCC0632-like"/>
    <property type="match status" value="1"/>
</dbReference>
<proteinExistence type="predicted"/>
<name>A0ABT1APY5_9RALS</name>
<evidence type="ECO:0000256" key="1">
    <source>
        <dbReference type="SAM" id="SignalP"/>
    </source>
</evidence>
<feature type="signal peptide" evidence="1">
    <location>
        <begin position="1"/>
        <end position="22"/>
    </location>
</feature>
<feature type="domain" description="ABC-type transport auxiliary lipoprotein component" evidence="2">
    <location>
        <begin position="35"/>
        <end position="190"/>
    </location>
</feature>
<keyword evidence="4" id="KW-1185">Reference proteome</keyword>